<organism evidence="2">
    <name type="scientific">Drosophila grimshawi</name>
    <name type="common">Hawaiian fruit fly</name>
    <name type="synonym">Idiomyia grimshawi</name>
    <dbReference type="NCBI Taxonomy" id="7222"/>
    <lineage>
        <taxon>Eukaryota</taxon>
        <taxon>Metazoa</taxon>
        <taxon>Ecdysozoa</taxon>
        <taxon>Arthropoda</taxon>
        <taxon>Hexapoda</taxon>
        <taxon>Insecta</taxon>
        <taxon>Pterygota</taxon>
        <taxon>Neoptera</taxon>
        <taxon>Endopterygota</taxon>
        <taxon>Diptera</taxon>
        <taxon>Brachycera</taxon>
        <taxon>Muscomorpha</taxon>
        <taxon>Ephydroidea</taxon>
        <taxon>Drosophilidae</taxon>
        <taxon>Drosophila</taxon>
        <taxon>Hawaiian Drosophila</taxon>
    </lineage>
</organism>
<accession>B4JPG5</accession>
<dbReference type="EMBL" id="CH916372">
    <property type="protein sequence ID" value="EDV98795.1"/>
    <property type="molecule type" value="Genomic_DNA"/>
</dbReference>
<evidence type="ECO:0000313" key="1">
    <source>
        <dbReference type="EMBL" id="EDV98795.1"/>
    </source>
</evidence>
<gene>
    <name evidence="1" type="primary">Dgri\GH13405</name>
    <name evidence="1" type="ORF">Dgri_GH13405</name>
</gene>
<keyword evidence="2" id="KW-1185">Reference proteome</keyword>
<dbReference type="HOGENOM" id="CLU_2640696_0_0_1"/>
<protein>
    <submittedName>
        <fullName evidence="1">GH13405</fullName>
    </submittedName>
</protein>
<evidence type="ECO:0000313" key="2">
    <source>
        <dbReference type="Proteomes" id="UP000001070"/>
    </source>
</evidence>
<name>B4JPG5_DROGR</name>
<proteinExistence type="predicted"/>
<dbReference type="InParanoid" id="B4JPG5"/>
<reference evidence="1 2" key="1">
    <citation type="journal article" date="2007" name="Nature">
        <title>Evolution of genes and genomes on the Drosophila phylogeny.</title>
        <authorList>
            <consortium name="Drosophila 12 Genomes Consortium"/>
            <person name="Clark A.G."/>
            <person name="Eisen M.B."/>
            <person name="Smith D.R."/>
            <person name="Bergman C.M."/>
            <person name="Oliver B."/>
            <person name="Markow T.A."/>
            <person name="Kaufman T.C."/>
            <person name="Kellis M."/>
            <person name="Gelbart W."/>
            <person name="Iyer V.N."/>
            <person name="Pollard D.A."/>
            <person name="Sackton T.B."/>
            <person name="Larracuente A.M."/>
            <person name="Singh N.D."/>
            <person name="Abad J.P."/>
            <person name="Abt D.N."/>
            <person name="Adryan B."/>
            <person name="Aguade M."/>
            <person name="Akashi H."/>
            <person name="Anderson W.W."/>
            <person name="Aquadro C.F."/>
            <person name="Ardell D.H."/>
            <person name="Arguello R."/>
            <person name="Artieri C.G."/>
            <person name="Barbash D.A."/>
            <person name="Barker D."/>
            <person name="Barsanti P."/>
            <person name="Batterham P."/>
            <person name="Batzoglou S."/>
            <person name="Begun D."/>
            <person name="Bhutkar A."/>
            <person name="Blanco E."/>
            <person name="Bosak S.A."/>
            <person name="Bradley R.K."/>
            <person name="Brand A.D."/>
            <person name="Brent M.R."/>
            <person name="Brooks A.N."/>
            <person name="Brown R.H."/>
            <person name="Butlin R.K."/>
            <person name="Caggese C."/>
            <person name="Calvi B.R."/>
            <person name="Bernardo de Carvalho A."/>
            <person name="Caspi A."/>
            <person name="Castrezana S."/>
            <person name="Celniker S.E."/>
            <person name="Chang J.L."/>
            <person name="Chapple C."/>
            <person name="Chatterji S."/>
            <person name="Chinwalla A."/>
            <person name="Civetta A."/>
            <person name="Clifton S.W."/>
            <person name="Comeron J.M."/>
            <person name="Costello J.C."/>
            <person name="Coyne J.A."/>
            <person name="Daub J."/>
            <person name="David R.G."/>
            <person name="Delcher A.L."/>
            <person name="Delehaunty K."/>
            <person name="Do C.B."/>
            <person name="Ebling H."/>
            <person name="Edwards K."/>
            <person name="Eickbush T."/>
            <person name="Evans J.D."/>
            <person name="Filipski A."/>
            <person name="Findeiss S."/>
            <person name="Freyhult E."/>
            <person name="Fulton L."/>
            <person name="Fulton R."/>
            <person name="Garcia A.C."/>
            <person name="Gardiner A."/>
            <person name="Garfield D.A."/>
            <person name="Garvin B.E."/>
            <person name="Gibson G."/>
            <person name="Gilbert D."/>
            <person name="Gnerre S."/>
            <person name="Godfrey J."/>
            <person name="Good R."/>
            <person name="Gotea V."/>
            <person name="Gravely B."/>
            <person name="Greenberg A.J."/>
            <person name="Griffiths-Jones S."/>
            <person name="Gross S."/>
            <person name="Guigo R."/>
            <person name="Gustafson E.A."/>
            <person name="Haerty W."/>
            <person name="Hahn M.W."/>
            <person name="Halligan D.L."/>
            <person name="Halpern A.L."/>
            <person name="Halter G.M."/>
            <person name="Han M.V."/>
            <person name="Heger A."/>
            <person name="Hillier L."/>
            <person name="Hinrichs A.S."/>
            <person name="Holmes I."/>
            <person name="Hoskins R.A."/>
            <person name="Hubisz M.J."/>
            <person name="Hultmark D."/>
            <person name="Huntley M.A."/>
            <person name="Jaffe D.B."/>
            <person name="Jagadeeshan S."/>
            <person name="Jeck W.R."/>
            <person name="Johnson J."/>
            <person name="Jones C.D."/>
            <person name="Jordan W.C."/>
            <person name="Karpen G.H."/>
            <person name="Kataoka E."/>
            <person name="Keightley P.D."/>
            <person name="Kheradpour P."/>
            <person name="Kirkness E.F."/>
            <person name="Koerich L.B."/>
            <person name="Kristiansen K."/>
            <person name="Kudrna D."/>
            <person name="Kulathinal R.J."/>
            <person name="Kumar S."/>
            <person name="Kwok R."/>
            <person name="Lander E."/>
            <person name="Langley C.H."/>
            <person name="Lapoint R."/>
            <person name="Lazzaro B.P."/>
            <person name="Lee S.J."/>
            <person name="Levesque L."/>
            <person name="Li R."/>
            <person name="Lin C.F."/>
            <person name="Lin M.F."/>
            <person name="Lindblad-Toh K."/>
            <person name="Llopart A."/>
            <person name="Long M."/>
            <person name="Low L."/>
            <person name="Lozovsky E."/>
            <person name="Lu J."/>
            <person name="Luo M."/>
            <person name="Machado C.A."/>
            <person name="Makalowski W."/>
            <person name="Marzo M."/>
            <person name="Matsuda M."/>
            <person name="Matzkin L."/>
            <person name="McAllister B."/>
            <person name="McBride C.S."/>
            <person name="McKernan B."/>
            <person name="McKernan K."/>
            <person name="Mendez-Lago M."/>
            <person name="Minx P."/>
            <person name="Mollenhauer M.U."/>
            <person name="Montooth K."/>
            <person name="Mount S.M."/>
            <person name="Mu X."/>
            <person name="Myers E."/>
            <person name="Negre B."/>
            <person name="Newfeld S."/>
            <person name="Nielsen R."/>
            <person name="Noor M.A."/>
            <person name="O'Grady P."/>
            <person name="Pachter L."/>
            <person name="Papaceit M."/>
            <person name="Parisi M.J."/>
            <person name="Parisi M."/>
            <person name="Parts L."/>
            <person name="Pedersen J.S."/>
            <person name="Pesole G."/>
            <person name="Phillippy A.M."/>
            <person name="Ponting C.P."/>
            <person name="Pop M."/>
            <person name="Porcelli D."/>
            <person name="Powell J.R."/>
            <person name="Prohaska S."/>
            <person name="Pruitt K."/>
            <person name="Puig M."/>
            <person name="Quesneville H."/>
            <person name="Ram K.R."/>
            <person name="Rand D."/>
            <person name="Rasmussen M.D."/>
            <person name="Reed L.K."/>
            <person name="Reenan R."/>
            <person name="Reily A."/>
            <person name="Remington K.A."/>
            <person name="Rieger T.T."/>
            <person name="Ritchie M.G."/>
            <person name="Robin C."/>
            <person name="Rogers Y.H."/>
            <person name="Rohde C."/>
            <person name="Rozas J."/>
            <person name="Rubenfield M.J."/>
            <person name="Ruiz A."/>
            <person name="Russo S."/>
            <person name="Salzberg S.L."/>
            <person name="Sanchez-Gracia A."/>
            <person name="Saranga D.J."/>
            <person name="Sato H."/>
            <person name="Schaeffer S.W."/>
            <person name="Schatz M.C."/>
            <person name="Schlenke T."/>
            <person name="Schwartz R."/>
            <person name="Segarra C."/>
            <person name="Singh R.S."/>
            <person name="Sirot L."/>
            <person name="Sirota M."/>
            <person name="Sisneros N.B."/>
            <person name="Smith C.D."/>
            <person name="Smith T.F."/>
            <person name="Spieth J."/>
            <person name="Stage D.E."/>
            <person name="Stark A."/>
            <person name="Stephan W."/>
            <person name="Strausberg R.L."/>
            <person name="Strempel S."/>
            <person name="Sturgill D."/>
            <person name="Sutton G."/>
            <person name="Sutton G.G."/>
            <person name="Tao W."/>
            <person name="Teichmann S."/>
            <person name="Tobari Y.N."/>
            <person name="Tomimura Y."/>
            <person name="Tsolas J.M."/>
            <person name="Valente V.L."/>
            <person name="Venter E."/>
            <person name="Venter J.C."/>
            <person name="Vicario S."/>
            <person name="Vieira F.G."/>
            <person name="Vilella A.J."/>
            <person name="Villasante A."/>
            <person name="Walenz B."/>
            <person name="Wang J."/>
            <person name="Wasserman M."/>
            <person name="Watts T."/>
            <person name="Wilson D."/>
            <person name="Wilson R.K."/>
            <person name="Wing R.A."/>
            <person name="Wolfner M.F."/>
            <person name="Wong A."/>
            <person name="Wong G.K."/>
            <person name="Wu C.I."/>
            <person name="Wu G."/>
            <person name="Yamamoto D."/>
            <person name="Yang H.P."/>
            <person name="Yang S.P."/>
            <person name="Yorke J.A."/>
            <person name="Yoshida K."/>
            <person name="Zdobnov E."/>
            <person name="Zhang P."/>
            <person name="Zhang Y."/>
            <person name="Zimin A.V."/>
            <person name="Baldwin J."/>
            <person name="Abdouelleil A."/>
            <person name="Abdulkadir J."/>
            <person name="Abebe A."/>
            <person name="Abera B."/>
            <person name="Abreu J."/>
            <person name="Acer S.C."/>
            <person name="Aftuck L."/>
            <person name="Alexander A."/>
            <person name="An P."/>
            <person name="Anderson E."/>
            <person name="Anderson S."/>
            <person name="Arachi H."/>
            <person name="Azer M."/>
            <person name="Bachantsang P."/>
            <person name="Barry A."/>
            <person name="Bayul T."/>
            <person name="Berlin A."/>
            <person name="Bessette D."/>
            <person name="Bloom T."/>
            <person name="Blye J."/>
            <person name="Boguslavskiy L."/>
            <person name="Bonnet C."/>
            <person name="Boukhgalter B."/>
            <person name="Bourzgui I."/>
            <person name="Brown A."/>
            <person name="Cahill P."/>
            <person name="Channer S."/>
            <person name="Cheshatsang Y."/>
            <person name="Chuda L."/>
            <person name="Citroen M."/>
            <person name="Collymore A."/>
            <person name="Cooke P."/>
            <person name="Costello M."/>
            <person name="D'Aco K."/>
            <person name="Daza R."/>
            <person name="De Haan G."/>
            <person name="DeGray S."/>
            <person name="DeMaso C."/>
            <person name="Dhargay N."/>
            <person name="Dooley K."/>
            <person name="Dooley E."/>
            <person name="Doricent M."/>
            <person name="Dorje P."/>
            <person name="Dorjee K."/>
            <person name="Dupes A."/>
            <person name="Elong R."/>
            <person name="Falk J."/>
            <person name="Farina A."/>
            <person name="Faro S."/>
            <person name="Ferguson D."/>
            <person name="Fisher S."/>
            <person name="Foley C.D."/>
            <person name="Franke A."/>
            <person name="Friedrich D."/>
            <person name="Gadbois L."/>
            <person name="Gearin G."/>
            <person name="Gearin C.R."/>
            <person name="Giannoukos G."/>
            <person name="Goode T."/>
            <person name="Graham J."/>
            <person name="Grandbois E."/>
            <person name="Grewal S."/>
            <person name="Gyaltsen K."/>
            <person name="Hafez N."/>
            <person name="Hagos B."/>
            <person name="Hall J."/>
            <person name="Henson C."/>
            <person name="Hollinger A."/>
            <person name="Honan T."/>
            <person name="Huard M.D."/>
            <person name="Hughes L."/>
            <person name="Hurhula B."/>
            <person name="Husby M.E."/>
            <person name="Kamat A."/>
            <person name="Kanga B."/>
            <person name="Kashin S."/>
            <person name="Khazanovich D."/>
            <person name="Kisner P."/>
            <person name="Lance K."/>
            <person name="Lara M."/>
            <person name="Lee W."/>
            <person name="Lennon N."/>
            <person name="Letendre F."/>
            <person name="LeVine R."/>
            <person name="Lipovsky A."/>
            <person name="Liu X."/>
            <person name="Liu J."/>
            <person name="Liu S."/>
            <person name="Lokyitsang T."/>
            <person name="Lokyitsang Y."/>
            <person name="Lubonja R."/>
            <person name="Lui A."/>
            <person name="MacDonald P."/>
            <person name="Magnisalis V."/>
            <person name="Maru K."/>
            <person name="Matthews C."/>
            <person name="McCusker W."/>
            <person name="McDonough S."/>
            <person name="Mehta T."/>
            <person name="Meldrim J."/>
            <person name="Meneus L."/>
            <person name="Mihai O."/>
            <person name="Mihalev A."/>
            <person name="Mihova T."/>
            <person name="Mittelman R."/>
            <person name="Mlenga V."/>
            <person name="Montmayeur A."/>
            <person name="Mulrain L."/>
            <person name="Navidi A."/>
            <person name="Naylor J."/>
            <person name="Negash T."/>
            <person name="Nguyen T."/>
            <person name="Nguyen N."/>
            <person name="Nicol R."/>
            <person name="Norbu C."/>
            <person name="Norbu N."/>
            <person name="Novod N."/>
            <person name="O'Neill B."/>
            <person name="Osman S."/>
            <person name="Markiewicz E."/>
            <person name="Oyono O.L."/>
            <person name="Patti C."/>
            <person name="Phunkhang P."/>
            <person name="Pierre F."/>
            <person name="Priest M."/>
            <person name="Raghuraman S."/>
            <person name="Rege F."/>
            <person name="Reyes R."/>
            <person name="Rise C."/>
            <person name="Rogov P."/>
            <person name="Ross K."/>
            <person name="Ryan E."/>
            <person name="Settipalli S."/>
            <person name="Shea T."/>
            <person name="Sherpa N."/>
            <person name="Shi L."/>
            <person name="Shih D."/>
            <person name="Sparrow T."/>
            <person name="Spaulding J."/>
            <person name="Stalker J."/>
            <person name="Stange-Thomann N."/>
            <person name="Stavropoulos S."/>
            <person name="Stone C."/>
            <person name="Strader C."/>
            <person name="Tesfaye S."/>
            <person name="Thomson T."/>
            <person name="Thoulutsang Y."/>
            <person name="Thoulutsang D."/>
            <person name="Topham K."/>
            <person name="Topping I."/>
            <person name="Tsamla T."/>
            <person name="Vassiliev H."/>
            <person name="Vo A."/>
            <person name="Wangchuk T."/>
            <person name="Wangdi T."/>
            <person name="Weiand M."/>
            <person name="Wilkinson J."/>
            <person name="Wilson A."/>
            <person name="Yadav S."/>
            <person name="Young G."/>
            <person name="Yu Q."/>
            <person name="Zembek L."/>
            <person name="Zhong D."/>
            <person name="Zimmer A."/>
            <person name="Zwirko Z."/>
            <person name="Jaffe D.B."/>
            <person name="Alvarez P."/>
            <person name="Brockman W."/>
            <person name="Butler J."/>
            <person name="Chin C."/>
            <person name="Gnerre S."/>
            <person name="Grabherr M."/>
            <person name="Kleber M."/>
            <person name="Mauceli E."/>
            <person name="MacCallum I."/>
        </authorList>
    </citation>
    <scope>NUCLEOTIDE SEQUENCE [LARGE SCALE GENOMIC DNA]</scope>
    <source>
        <strain evidence="2">Tucson 15287-2541.00</strain>
    </source>
</reference>
<sequence length="77" mass="8739">MRDGFSKLPVTVASIWKIRRKMINDFSSDLQQQQQQQQTKGSGITRIQNMPLLKLLLTKLVGYKLVLANKVLDAAPK</sequence>
<dbReference type="Proteomes" id="UP000001070">
    <property type="component" value="Unassembled WGS sequence"/>
</dbReference>
<dbReference type="AlphaFoldDB" id="B4JPG5"/>